<protein>
    <submittedName>
        <fullName evidence="2">Type II toxin-antitoxin system RelE/ParE family toxin</fullName>
    </submittedName>
</protein>
<dbReference type="Gene3D" id="3.30.2310.20">
    <property type="entry name" value="RelE-like"/>
    <property type="match status" value="1"/>
</dbReference>
<dbReference type="Pfam" id="PF05016">
    <property type="entry name" value="ParE_toxin"/>
    <property type="match status" value="1"/>
</dbReference>
<dbReference type="KEGG" id="gog:C1280_22960"/>
<organism evidence="2 3">
    <name type="scientific">Gemmata obscuriglobus</name>
    <dbReference type="NCBI Taxonomy" id="114"/>
    <lineage>
        <taxon>Bacteria</taxon>
        <taxon>Pseudomonadati</taxon>
        <taxon>Planctomycetota</taxon>
        <taxon>Planctomycetia</taxon>
        <taxon>Gemmatales</taxon>
        <taxon>Gemmataceae</taxon>
        <taxon>Gemmata</taxon>
    </lineage>
</organism>
<dbReference type="Proteomes" id="UP000245802">
    <property type="component" value="Chromosome"/>
</dbReference>
<gene>
    <name evidence="2" type="ORF">C1280_22960</name>
</gene>
<keyword evidence="1" id="KW-1277">Toxin-antitoxin system</keyword>
<dbReference type="InterPro" id="IPR007712">
    <property type="entry name" value="RelE/ParE_toxin"/>
</dbReference>
<evidence type="ECO:0000313" key="3">
    <source>
        <dbReference type="Proteomes" id="UP000245802"/>
    </source>
</evidence>
<reference evidence="2 3" key="1">
    <citation type="submission" date="2018-01" db="EMBL/GenBank/DDBJ databases">
        <title>G. obscuriglobus.</title>
        <authorList>
            <person name="Franke J."/>
            <person name="Blomberg W."/>
            <person name="Selmecki A."/>
        </authorList>
    </citation>
    <scope>NUCLEOTIDE SEQUENCE [LARGE SCALE GENOMIC DNA]</scope>
    <source>
        <strain evidence="2 3">DSM 5831</strain>
    </source>
</reference>
<dbReference type="InterPro" id="IPR035093">
    <property type="entry name" value="RelE/ParE_toxin_dom_sf"/>
</dbReference>
<name>A0A2Z3H5H4_9BACT</name>
<sequence>MEWLYEHRPAVVERFPAALAARCHLLASQPTTGRARDELYPGMRSVVIEYYTVFFTVTDEEVLVRRIIHTARDVQAAAFDEG</sequence>
<proteinExistence type="predicted"/>
<keyword evidence="3" id="KW-1185">Reference proteome</keyword>
<evidence type="ECO:0000256" key="1">
    <source>
        <dbReference type="ARBA" id="ARBA00022649"/>
    </source>
</evidence>
<dbReference type="AlphaFoldDB" id="A0A2Z3H5H4"/>
<dbReference type="EMBL" id="CP025958">
    <property type="protein sequence ID" value="AWM39572.1"/>
    <property type="molecule type" value="Genomic_DNA"/>
</dbReference>
<evidence type="ECO:0000313" key="2">
    <source>
        <dbReference type="EMBL" id="AWM39572.1"/>
    </source>
</evidence>
<accession>A0A2Z3H5H4</accession>